<evidence type="ECO:0000313" key="2">
    <source>
        <dbReference type="EMBL" id="VVC94663.1"/>
    </source>
</evidence>
<feature type="domain" description="Hydantoinase/oxoprolinase N-terminal" evidence="1">
    <location>
        <begin position="17"/>
        <end position="165"/>
    </location>
</feature>
<dbReference type="AlphaFoldDB" id="A0A5E4QAH1"/>
<accession>A0A5E4QAH1</accession>
<reference evidence="2 3" key="1">
    <citation type="submission" date="2017-07" db="EMBL/GenBank/DDBJ databases">
        <authorList>
            <person name="Talla V."/>
            <person name="Backstrom N."/>
        </authorList>
    </citation>
    <scope>NUCLEOTIDE SEQUENCE [LARGE SCALE GENOMIC DNA]</scope>
</reference>
<dbReference type="GO" id="GO:0017168">
    <property type="term" value="F:5-oxoprolinase (ATP-hydrolyzing) activity"/>
    <property type="evidence" value="ECO:0007669"/>
    <property type="project" value="TreeGrafter"/>
</dbReference>
<protein>
    <recommendedName>
        <fullName evidence="1">Hydantoinase/oxoprolinase N-terminal domain-containing protein</fullName>
    </recommendedName>
</protein>
<dbReference type="EMBL" id="FZQP02002092">
    <property type="protein sequence ID" value="VVC94663.1"/>
    <property type="molecule type" value="Genomic_DNA"/>
</dbReference>
<dbReference type="InterPro" id="IPR008040">
    <property type="entry name" value="Hydant_A_N"/>
</dbReference>
<keyword evidence="3" id="KW-1185">Reference proteome</keyword>
<evidence type="ECO:0000313" key="3">
    <source>
        <dbReference type="Proteomes" id="UP000324832"/>
    </source>
</evidence>
<dbReference type="Proteomes" id="UP000324832">
    <property type="component" value="Unassembled WGS sequence"/>
</dbReference>
<dbReference type="InterPro" id="IPR045079">
    <property type="entry name" value="Oxoprolinase-like"/>
</dbReference>
<name>A0A5E4QAH1_9NEOP</name>
<dbReference type="Pfam" id="PF05378">
    <property type="entry name" value="Hydant_A_N"/>
    <property type="match status" value="1"/>
</dbReference>
<gene>
    <name evidence="2" type="ORF">LSINAPIS_LOCUS6565</name>
</gene>
<dbReference type="PANTHER" id="PTHR11365">
    <property type="entry name" value="5-OXOPROLINASE RELATED"/>
    <property type="match status" value="1"/>
</dbReference>
<dbReference type="GO" id="GO:0005829">
    <property type="term" value="C:cytosol"/>
    <property type="evidence" value="ECO:0007669"/>
    <property type="project" value="TreeGrafter"/>
</dbReference>
<dbReference type="PANTHER" id="PTHR11365:SF2">
    <property type="entry name" value="5-OXOPROLINASE"/>
    <property type="match status" value="1"/>
</dbReference>
<evidence type="ECO:0000259" key="1">
    <source>
        <dbReference type="Pfam" id="PF05378"/>
    </source>
</evidence>
<proteinExistence type="predicted"/>
<organism evidence="2 3">
    <name type="scientific">Leptidea sinapis</name>
    <dbReference type="NCBI Taxonomy" id="189913"/>
    <lineage>
        <taxon>Eukaryota</taxon>
        <taxon>Metazoa</taxon>
        <taxon>Ecdysozoa</taxon>
        <taxon>Arthropoda</taxon>
        <taxon>Hexapoda</taxon>
        <taxon>Insecta</taxon>
        <taxon>Pterygota</taxon>
        <taxon>Neoptera</taxon>
        <taxon>Endopterygota</taxon>
        <taxon>Lepidoptera</taxon>
        <taxon>Glossata</taxon>
        <taxon>Ditrysia</taxon>
        <taxon>Papilionoidea</taxon>
        <taxon>Pieridae</taxon>
        <taxon>Dismorphiinae</taxon>
        <taxon>Leptidea</taxon>
    </lineage>
</organism>
<dbReference type="GO" id="GO:0006749">
    <property type="term" value="P:glutathione metabolic process"/>
    <property type="evidence" value="ECO:0007669"/>
    <property type="project" value="TreeGrafter"/>
</dbReference>
<sequence>MKLLSETGNALDKDGKVNSSLIESIRMGTTVATNALLERKGAKMALIINKGFKDLLLIGNQARPHIFQLNIKRPEVLYKDVVEVDCRVIPALEDRCKIDKSDLSWKEVYGTTGQKMLVVKDVDEDAVRKDLAALKEKGIDSIAVVFAHSYNYHEHELTVGRIAADLVFILMAGFCGRVQRGIEEFQRALHAKETNLPVIDVSRYAGTLEHVHEATTAGISTQ</sequence>